<organism evidence="1 3">
    <name type="scientific">Flagellimonas aequoris</name>
    <dbReference type="NCBI Taxonomy" id="2306997"/>
    <lineage>
        <taxon>Bacteria</taxon>
        <taxon>Pseudomonadati</taxon>
        <taxon>Bacteroidota</taxon>
        <taxon>Flavobacteriia</taxon>
        <taxon>Flavobacteriales</taxon>
        <taxon>Flavobacteriaceae</taxon>
        <taxon>Flagellimonas</taxon>
    </lineage>
</organism>
<dbReference type="OrthoDB" id="9814103at2"/>
<name>A0A418NBQ6_9FLAO</name>
<sequence length="154" mass="18210">MKLNEYLANRLKEIFTEGKWVLGTNFKEQIIDLDWKQATQKIDDFNTIADLTFHIDYHIAGVKKVLKGGTLDIRDKYSFDYSPIKSEQDWQNLVSKFCLDADEFIELVENMSEEKILSDFVDKQYGNYCRNIDAMIEHSYYHLGQIILIKKRIK</sequence>
<dbReference type="Gene3D" id="1.20.120.450">
    <property type="entry name" value="dinb family like domain"/>
    <property type="match status" value="1"/>
</dbReference>
<dbReference type="InterPro" id="IPR034660">
    <property type="entry name" value="DinB/YfiT-like"/>
</dbReference>
<keyword evidence="4" id="KW-1185">Reference proteome</keyword>
<reference evidence="1 3" key="1">
    <citation type="submission" date="2018-08" db="EMBL/GenBank/DDBJ databases">
        <title>Proposal of Muricauda 72 sp.nov. and Muricauda NH166 sp.nov., isolated from seawater.</title>
        <authorList>
            <person name="Cheng H."/>
            <person name="Wu Y.-H."/>
            <person name="Guo L.-L."/>
            <person name="Xu X.-W."/>
        </authorList>
    </citation>
    <scope>NUCLEOTIDE SEQUENCE [LARGE SCALE GENOMIC DNA]</scope>
    <source>
        <strain evidence="1 3">NH166</strain>
    </source>
</reference>
<protein>
    <submittedName>
        <fullName evidence="1">DUF1572 domain-containing protein</fullName>
    </submittedName>
</protein>
<dbReference type="RefSeq" id="WP_119638274.1">
    <property type="nucleotide sequence ID" value="NZ_QXFJ01000007.1"/>
</dbReference>
<evidence type="ECO:0000313" key="2">
    <source>
        <dbReference type="EMBL" id="TXK08421.1"/>
    </source>
</evidence>
<dbReference type="Proteomes" id="UP000284189">
    <property type="component" value="Unassembled WGS sequence"/>
</dbReference>
<gene>
    <name evidence="1" type="ORF">D2U88_00060</name>
    <name evidence="2" type="ORF">FQ019_00050</name>
</gene>
<dbReference type="Proteomes" id="UP000321528">
    <property type="component" value="Unassembled WGS sequence"/>
</dbReference>
<dbReference type="EMBL" id="VNWL01000006">
    <property type="protein sequence ID" value="TXK08421.1"/>
    <property type="molecule type" value="Genomic_DNA"/>
</dbReference>
<evidence type="ECO:0000313" key="4">
    <source>
        <dbReference type="Proteomes" id="UP000321528"/>
    </source>
</evidence>
<dbReference type="EMBL" id="QXFJ01000007">
    <property type="protein sequence ID" value="RIV74297.1"/>
    <property type="molecule type" value="Genomic_DNA"/>
</dbReference>
<accession>A0A418NBQ6</accession>
<comment type="caution">
    <text evidence="1">The sequence shown here is derived from an EMBL/GenBank/DDBJ whole genome shotgun (WGS) entry which is preliminary data.</text>
</comment>
<proteinExistence type="predicted"/>
<dbReference type="AlphaFoldDB" id="A0A418NBQ6"/>
<reference evidence="2 4" key="2">
    <citation type="submission" date="2019-07" db="EMBL/GenBank/DDBJ databases">
        <title>Draft genome of two Muricauda strains isolated from deep sea.</title>
        <authorList>
            <person name="Sun C."/>
        </authorList>
    </citation>
    <scope>NUCLEOTIDE SEQUENCE [LARGE SCALE GENOMIC DNA]</scope>
    <source>
        <strain evidence="2 4">NH166</strain>
    </source>
</reference>
<dbReference type="SUPFAM" id="SSF109854">
    <property type="entry name" value="DinB/YfiT-like putative metalloenzymes"/>
    <property type="match status" value="1"/>
</dbReference>
<evidence type="ECO:0000313" key="3">
    <source>
        <dbReference type="Proteomes" id="UP000284189"/>
    </source>
</evidence>
<evidence type="ECO:0000313" key="1">
    <source>
        <dbReference type="EMBL" id="RIV74297.1"/>
    </source>
</evidence>